<sequence length="133" mass="14473">MSSSVKFYARITILLLCGLCIGTTQGLNCFICGMYNDGVGSITPCLNYTAQMHLNECPTVSSWCIKYVSEGSIVRDCVPECQQKESWSTKTYCCREDGCNSAPGSSSSTSSAIMCALAVFLSLFLQQWSNLRG</sequence>
<dbReference type="KEGG" id="nlo:107226657"/>
<proteinExistence type="predicted"/>
<gene>
    <name evidence="3" type="primary">LOC107226657</name>
</gene>
<evidence type="ECO:0000313" key="2">
    <source>
        <dbReference type="Proteomes" id="UP000829291"/>
    </source>
</evidence>
<name>A0A6J0C8W2_NEOLC</name>
<feature type="signal peptide" evidence="1">
    <location>
        <begin position="1"/>
        <end position="26"/>
    </location>
</feature>
<dbReference type="AlphaFoldDB" id="A0A6J0C8W2"/>
<reference evidence="3" key="1">
    <citation type="submission" date="2025-08" db="UniProtKB">
        <authorList>
            <consortium name="RefSeq"/>
        </authorList>
    </citation>
    <scope>IDENTIFICATION</scope>
    <source>
        <tissue evidence="3">Thorax and Abdomen</tissue>
    </source>
</reference>
<dbReference type="Proteomes" id="UP000829291">
    <property type="component" value="Chromosome 4"/>
</dbReference>
<feature type="chain" id="PRO_5026942682" evidence="1">
    <location>
        <begin position="27"/>
        <end position="133"/>
    </location>
</feature>
<dbReference type="GeneID" id="107226657"/>
<accession>A0A6J0C8W2</accession>
<evidence type="ECO:0000256" key="1">
    <source>
        <dbReference type="SAM" id="SignalP"/>
    </source>
</evidence>
<keyword evidence="2" id="KW-1185">Reference proteome</keyword>
<organism evidence="3">
    <name type="scientific">Neodiprion lecontei</name>
    <name type="common">Redheaded pine sawfly</name>
    <dbReference type="NCBI Taxonomy" id="441921"/>
    <lineage>
        <taxon>Eukaryota</taxon>
        <taxon>Metazoa</taxon>
        <taxon>Ecdysozoa</taxon>
        <taxon>Arthropoda</taxon>
        <taxon>Hexapoda</taxon>
        <taxon>Insecta</taxon>
        <taxon>Pterygota</taxon>
        <taxon>Neoptera</taxon>
        <taxon>Endopterygota</taxon>
        <taxon>Hymenoptera</taxon>
        <taxon>Tenthredinoidea</taxon>
        <taxon>Diprionidae</taxon>
        <taxon>Diprioninae</taxon>
        <taxon>Neodiprion</taxon>
    </lineage>
</organism>
<dbReference type="SUPFAM" id="SSF57302">
    <property type="entry name" value="Snake toxin-like"/>
    <property type="match status" value="1"/>
</dbReference>
<protein>
    <submittedName>
        <fullName evidence="3">Lymphocyte antigen 6G</fullName>
    </submittedName>
</protein>
<keyword evidence="1" id="KW-0732">Signal</keyword>
<dbReference type="FunCoup" id="A0A6J0C8W2">
    <property type="interactions" value="9"/>
</dbReference>
<dbReference type="InterPro" id="IPR045860">
    <property type="entry name" value="Snake_toxin-like_sf"/>
</dbReference>
<dbReference type="InParanoid" id="A0A6J0C8W2"/>
<evidence type="ECO:0000313" key="3">
    <source>
        <dbReference type="RefSeq" id="XP_015523028.1"/>
    </source>
</evidence>
<dbReference type="RefSeq" id="XP_015523028.1">
    <property type="nucleotide sequence ID" value="XM_015667542.2"/>
</dbReference>
<dbReference type="OrthoDB" id="8188927at2759"/>